<feature type="domain" description="Prolyl 4-hydroxylase N-terminal" evidence="2">
    <location>
        <begin position="37"/>
        <end position="163"/>
    </location>
</feature>
<dbReference type="RefSeq" id="XP_012946603.1">
    <property type="nucleotide sequence ID" value="XM_013091149.1"/>
</dbReference>
<dbReference type="Pfam" id="PF08336">
    <property type="entry name" value="P4Ha_N"/>
    <property type="match status" value="1"/>
</dbReference>
<gene>
    <name evidence="4" type="primary">LOC106014101</name>
</gene>
<sequence>MAGRTRDVRLCATMLLGAMFVGVALLLVPVGGNVVTSIHRIKDMLVREEDILNSLQDLIASRSREKEEFTQFYNKRIQQIRSRNVTKTLRRLSHPNSIFSLIQTFADDYRPLRKISARWPKNAEAVLDKMANDEDVNGARLSLIRLQEMYGIKPRDMIKGNYLGHKGPSLTALDSFFVGRAAFDTKKYPESVEWFQAVLNLLKKSRGNRKDPASDPSSMGQIGSPEE</sequence>
<feature type="region of interest" description="Disordered" evidence="1">
    <location>
        <begin position="206"/>
        <end position="227"/>
    </location>
</feature>
<dbReference type="InterPro" id="IPR013547">
    <property type="entry name" value="P4H_N"/>
</dbReference>
<evidence type="ECO:0000313" key="3">
    <source>
        <dbReference type="Proteomes" id="UP000694888"/>
    </source>
</evidence>
<reference evidence="4" key="1">
    <citation type="submission" date="2025-08" db="UniProtKB">
        <authorList>
            <consortium name="RefSeq"/>
        </authorList>
    </citation>
    <scope>IDENTIFICATION</scope>
</reference>
<name>A0ABM1AFE2_APLCA</name>
<organism evidence="3 4">
    <name type="scientific">Aplysia californica</name>
    <name type="common">California sea hare</name>
    <dbReference type="NCBI Taxonomy" id="6500"/>
    <lineage>
        <taxon>Eukaryota</taxon>
        <taxon>Metazoa</taxon>
        <taxon>Spiralia</taxon>
        <taxon>Lophotrochozoa</taxon>
        <taxon>Mollusca</taxon>
        <taxon>Gastropoda</taxon>
        <taxon>Heterobranchia</taxon>
        <taxon>Euthyneura</taxon>
        <taxon>Tectipleura</taxon>
        <taxon>Aplysiida</taxon>
        <taxon>Aplysioidea</taxon>
        <taxon>Aplysiidae</taxon>
        <taxon>Aplysia</taxon>
    </lineage>
</organism>
<proteinExistence type="predicted"/>
<dbReference type="Gene3D" id="1.25.40.10">
    <property type="entry name" value="Tetratricopeptide repeat domain"/>
    <property type="match status" value="1"/>
</dbReference>
<evidence type="ECO:0000259" key="2">
    <source>
        <dbReference type="Pfam" id="PF08336"/>
    </source>
</evidence>
<dbReference type="GeneID" id="106014101"/>
<dbReference type="Proteomes" id="UP000694888">
    <property type="component" value="Unplaced"/>
</dbReference>
<protein>
    <submittedName>
        <fullName evidence="4">Prolyl 4-hydroxylase subunit alpha-3</fullName>
    </submittedName>
</protein>
<evidence type="ECO:0000256" key="1">
    <source>
        <dbReference type="SAM" id="MobiDB-lite"/>
    </source>
</evidence>
<dbReference type="InterPro" id="IPR011990">
    <property type="entry name" value="TPR-like_helical_dom_sf"/>
</dbReference>
<evidence type="ECO:0000313" key="4">
    <source>
        <dbReference type="RefSeq" id="XP_012946603.1"/>
    </source>
</evidence>
<accession>A0ABM1AFE2</accession>
<keyword evidence="3" id="KW-1185">Reference proteome</keyword>
<feature type="non-terminal residue" evidence="4">
    <location>
        <position position="227"/>
    </location>
</feature>